<dbReference type="KEGG" id="chig:CH63R_13529"/>
<evidence type="ECO:0000313" key="3">
    <source>
        <dbReference type="EMBL" id="OBR02303.1"/>
    </source>
</evidence>
<feature type="region of interest" description="Disordered" evidence="2">
    <location>
        <begin position="185"/>
        <end position="205"/>
    </location>
</feature>
<dbReference type="VEuPathDB" id="FungiDB:CH63R_13529"/>
<dbReference type="EMBL" id="LTAN01000010">
    <property type="protein sequence ID" value="OBR02303.1"/>
    <property type="molecule type" value="Genomic_DNA"/>
</dbReference>
<dbReference type="InterPro" id="IPR001138">
    <property type="entry name" value="Zn2Cys6_DnaBD"/>
</dbReference>
<keyword evidence="1" id="KW-0539">Nucleus</keyword>
<evidence type="ECO:0000256" key="2">
    <source>
        <dbReference type="SAM" id="MobiDB-lite"/>
    </source>
</evidence>
<dbReference type="Gene3D" id="4.10.240.10">
    <property type="entry name" value="Zn(2)-C6 fungal-type DNA-binding domain"/>
    <property type="match status" value="1"/>
</dbReference>
<keyword evidence="4" id="KW-1185">Reference proteome</keyword>
<feature type="compositionally biased region" description="Polar residues" evidence="2">
    <location>
        <begin position="280"/>
        <end position="295"/>
    </location>
</feature>
<dbReference type="GO" id="GO:0000981">
    <property type="term" value="F:DNA-binding transcription factor activity, RNA polymerase II-specific"/>
    <property type="evidence" value="ECO:0007669"/>
    <property type="project" value="InterPro"/>
</dbReference>
<accession>A0A1B7XRB0</accession>
<dbReference type="OrthoDB" id="5355161at2759"/>
<feature type="region of interest" description="Disordered" evidence="2">
    <location>
        <begin position="243"/>
        <end position="295"/>
    </location>
</feature>
<dbReference type="Proteomes" id="UP000092177">
    <property type="component" value="Chromosome 10"/>
</dbReference>
<feature type="region of interest" description="Disordered" evidence="2">
    <location>
        <begin position="480"/>
        <end position="502"/>
    </location>
</feature>
<dbReference type="InterPro" id="IPR036864">
    <property type="entry name" value="Zn2-C6_fun-type_DNA-bd_sf"/>
</dbReference>
<dbReference type="GO" id="GO:0008270">
    <property type="term" value="F:zinc ion binding"/>
    <property type="evidence" value="ECO:0007669"/>
    <property type="project" value="InterPro"/>
</dbReference>
<dbReference type="AlphaFoldDB" id="A0A1B7XRB0"/>
<dbReference type="GeneID" id="28872610"/>
<dbReference type="RefSeq" id="XP_018150821.1">
    <property type="nucleotide sequence ID" value="XM_018308503.1"/>
</dbReference>
<sequence length="638" mass="70878">MPRKKHDRRAAAAARKPSASLPPETRKTPARTRTGSVCVGPACLHLPHRRARIISRLTNVIILQILRHHHLQQESFVRFSLCVIGPLRHFDNVNVGCFSNVTLDDEFRRAYDDGHSLIQHRRQGELRLRHPLARSVPHQLIVAQDRLRACTESKRRCDKRLPMCTRCDDRDVDCQYPVTKRRRPLHHDRPFLDTPTQQQQQHQPNDAATMVDVLEFDAGSLAAGIWGSMPWLNLDFTSATTLGLQPASSSSSSGLTGPPPSPARHSPPQESSEPSRQTHNKFPQHTQPTAAETSLAENRWFLAPSSWRIEHWPTPAHDAYPAAVMTNFNRGLQAWVRRWATQGHNPFIHRALYAEGGHFPACIQDAFTTAVACHHKTPQNEAFVHRVLDERAAALVAAQPPAPLETRDHLARVHALHVYTVLRLYDGDVSQRAAAESHLPILDLWSRQLWDSAIADVTTLSRGWMPAHSNFCPSNPASSASFSPPAAADDDAATTETAGPDSTYESNLVAWNLWVLSESIRRTWIVVGCTIGVYKALKGQWGVCPGGSLFTARAGLWDAPSAPRWAALRRDLAAGAGDGPGDGDFFVQSGDGEKLFRSAAAAEVDEFARHLFTCIWGLDRLEDWALRTASKGEVNLMY</sequence>
<gene>
    <name evidence="3" type="ORF">CH63R_13529</name>
</gene>
<organism evidence="3 4">
    <name type="scientific">Colletotrichum higginsianum (strain IMI 349063)</name>
    <name type="common">Crucifer anthracnose fungus</name>
    <dbReference type="NCBI Taxonomy" id="759273"/>
    <lineage>
        <taxon>Eukaryota</taxon>
        <taxon>Fungi</taxon>
        <taxon>Dikarya</taxon>
        <taxon>Ascomycota</taxon>
        <taxon>Pezizomycotina</taxon>
        <taxon>Sordariomycetes</taxon>
        <taxon>Hypocreomycetidae</taxon>
        <taxon>Glomerellales</taxon>
        <taxon>Glomerellaceae</taxon>
        <taxon>Colletotrichum</taxon>
        <taxon>Colletotrichum destructivum species complex</taxon>
    </lineage>
</organism>
<dbReference type="CDD" id="cd00067">
    <property type="entry name" value="GAL4"/>
    <property type="match status" value="1"/>
</dbReference>
<feature type="region of interest" description="Disordered" evidence="2">
    <location>
        <begin position="1"/>
        <end position="33"/>
    </location>
</feature>
<reference evidence="4" key="1">
    <citation type="journal article" date="2017" name="BMC Genomics">
        <title>Gapless genome assembly of Colletotrichum higginsianum reveals chromosome structure and association of transposable elements with secondary metabolite gene clusters.</title>
        <authorList>
            <person name="Dallery J.-F."/>
            <person name="Lapalu N."/>
            <person name="Zampounis A."/>
            <person name="Pigne S."/>
            <person name="Luyten I."/>
            <person name="Amselem J."/>
            <person name="Wittenberg A.H.J."/>
            <person name="Zhou S."/>
            <person name="de Queiroz M.V."/>
            <person name="Robin G.P."/>
            <person name="Auger A."/>
            <person name="Hainaut M."/>
            <person name="Henrissat B."/>
            <person name="Kim K.-T."/>
            <person name="Lee Y.-H."/>
            <person name="Lespinet O."/>
            <person name="Schwartz D.C."/>
            <person name="Thon M.R."/>
            <person name="O'Connell R.J."/>
        </authorList>
    </citation>
    <scope>NUCLEOTIDE SEQUENCE [LARGE SCALE GENOMIC DNA]</scope>
    <source>
        <strain evidence="4">IMI 349063</strain>
    </source>
</reference>
<evidence type="ECO:0000313" key="4">
    <source>
        <dbReference type="Proteomes" id="UP000092177"/>
    </source>
</evidence>
<dbReference type="SUPFAM" id="SSF57701">
    <property type="entry name" value="Zn2/Cys6 DNA-binding domain"/>
    <property type="match status" value="1"/>
</dbReference>
<proteinExistence type="predicted"/>
<protein>
    <submittedName>
        <fullName evidence="3">RNA polymerase ii mediator complex component</fullName>
    </submittedName>
</protein>
<feature type="compositionally biased region" description="Low complexity" evidence="2">
    <location>
        <begin position="263"/>
        <end position="275"/>
    </location>
</feature>
<evidence type="ECO:0000256" key="1">
    <source>
        <dbReference type="ARBA" id="ARBA00023242"/>
    </source>
</evidence>
<feature type="compositionally biased region" description="Low complexity" evidence="2">
    <location>
        <begin position="243"/>
        <end position="256"/>
    </location>
</feature>
<name>A0A1B7XRB0_COLHI</name>
<comment type="caution">
    <text evidence="3">The sequence shown here is derived from an EMBL/GenBank/DDBJ whole genome shotgun (WGS) entry which is preliminary data.</text>
</comment>